<reference evidence="5 6" key="1">
    <citation type="submission" date="2019-12" db="EMBL/GenBank/DDBJ databases">
        <authorList>
            <person name="Alioto T."/>
            <person name="Alioto T."/>
            <person name="Gomez Garrido J."/>
        </authorList>
    </citation>
    <scope>NUCLEOTIDE SEQUENCE [LARGE SCALE GENOMIC DNA]</scope>
</reference>
<evidence type="ECO:0000313" key="5">
    <source>
        <dbReference type="EMBL" id="CAA2989374.1"/>
    </source>
</evidence>
<feature type="domain" description="TFIIS N-terminal" evidence="4">
    <location>
        <begin position="99"/>
        <end position="170"/>
    </location>
</feature>
<dbReference type="PROSITE" id="PS51319">
    <property type="entry name" value="TFIIS_N"/>
    <property type="match status" value="1"/>
</dbReference>
<dbReference type="SMART" id="SM00509">
    <property type="entry name" value="TFS2N"/>
    <property type="match status" value="1"/>
</dbReference>
<dbReference type="SUPFAM" id="SSF101148">
    <property type="entry name" value="Plant invertase/pectin methylesterase inhibitor"/>
    <property type="match status" value="1"/>
</dbReference>
<dbReference type="EMBL" id="CACTIH010004093">
    <property type="protein sequence ID" value="CAA2989374.1"/>
    <property type="molecule type" value="Genomic_DNA"/>
</dbReference>
<dbReference type="InterPro" id="IPR044790">
    <property type="entry name" value="MD26C-like"/>
</dbReference>
<dbReference type="AlphaFoldDB" id="A0A8S0SAF0"/>
<dbReference type="InterPro" id="IPR017923">
    <property type="entry name" value="TFIIS_N"/>
</dbReference>
<accession>A0A8S0SAF0</accession>
<dbReference type="SUPFAM" id="SSF47676">
    <property type="entry name" value="Conserved domain common to transcription factors TFIIS, elongin A, CRSP70"/>
    <property type="match status" value="1"/>
</dbReference>
<dbReference type="Proteomes" id="UP000594638">
    <property type="component" value="Unassembled WGS sequence"/>
</dbReference>
<comment type="caution">
    <text evidence="5">The sequence shown here is derived from an EMBL/GenBank/DDBJ whole genome shotgun (WGS) entry which is preliminary data.</text>
</comment>
<dbReference type="Gramene" id="OE9A090438T1">
    <property type="protein sequence ID" value="OE9A090438C1"/>
    <property type="gene ID" value="OE9A090438"/>
</dbReference>
<evidence type="ECO:0000256" key="2">
    <source>
        <dbReference type="ARBA" id="ARBA00023242"/>
    </source>
</evidence>
<dbReference type="InterPro" id="IPR003617">
    <property type="entry name" value="TFIIS/CRSP70_N_sub"/>
</dbReference>
<organism evidence="5 6">
    <name type="scientific">Olea europaea subsp. europaea</name>
    <dbReference type="NCBI Taxonomy" id="158383"/>
    <lineage>
        <taxon>Eukaryota</taxon>
        <taxon>Viridiplantae</taxon>
        <taxon>Streptophyta</taxon>
        <taxon>Embryophyta</taxon>
        <taxon>Tracheophyta</taxon>
        <taxon>Spermatophyta</taxon>
        <taxon>Magnoliopsida</taxon>
        <taxon>eudicotyledons</taxon>
        <taxon>Gunneridae</taxon>
        <taxon>Pentapetalae</taxon>
        <taxon>asterids</taxon>
        <taxon>lamiids</taxon>
        <taxon>Lamiales</taxon>
        <taxon>Oleaceae</taxon>
        <taxon>Oleeae</taxon>
        <taxon>Olea</taxon>
    </lineage>
</organism>
<comment type="subcellular location">
    <subcellularLocation>
        <location evidence="1 3">Nucleus</location>
    </subcellularLocation>
</comment>
<dbReference type="Gene3D" id="1.20.930.10">
    <property type="entry name" value="Conserved domain common to transcription factors TFIIS, elongin A, CRSP70"/>
    <property type="match status" value="1"/>
</dbReference>
<evidence type="ECO:0000256" key="3">
    <source>
        <dbReference type="PROSITE-ProRule" id="PRU00649"/>
    </source>
</evidence>
<dbReference type="Pfam" id="PF08711">
    <property type="entry name" value="Med26"/>
    <property type="match status" value="1"/>
</dbReference>
<dbReference type="InterPro" id="IPR035441">
    <property type="entry name" value="TFIIS/LEDGF_dom_sf"/>
</dbReference>
<dbReference type="CDD" id="cd00183">
    <property type="entry name" value="TFIIS_I"/>
    <property type="match status" value="1"/>
</dbReference>
<evidence type="ECO:0000313" key="6">
    <source>
        <dbReference type="Proteomes" id="UP000594638"/>
    </source>
</evidence>
<keyword evidence="2 3" id="KW-0539">Nucleus</keyword>
<keyword evidence="6" id="KW-1185">Reference proteome</keyword>
<dbReference type="PANTHER" id="PTHR47210">
    <property type="entry name" value="MEDIATOR OF RNA POLYMERASE II TRANSCRIPTION SUBUNIT 26C-RELATED"/>
    <property type="match status" value="1"/>
</dbReference>
<dbReference type="GO" id="GO:0005634">
    <property type="term" value="C:nucleus"/>
    <property type="evidence" value="ECO:0007669"/>
    <property type="project" value="UniProtKB-SubCell"/>
</dbReference>
<sequence>MDLNMFRSFMEDSGLDVWTVMDMAITVACEDHEKELKNRRDGIIERLYAQAFSRCNSCVFNGSEGKETEKIENFQSKQELQAEKMVDMNEEDDHQKNILEIKNLLDDPTQSEGCLVELLQSLADMNITFKTLKETDIGRHATRLRKHWSNDVRRLVKILIRKWKDTVDEWVRLNTPPQETDSFGDHGRIDLEVLPNVDIQDGSVSQYQISARKRLHDNFQEAQTGKNPKTPRIMDLKNKRKTVDAGFIKNGRAFALKRAVGAEDDATKTALYMKKLLLNPELVPIVQRAITDCSEHYKTLVEIVEDSINAAISEAYFDAVKFVNAAIADLDSCKGSLGMLAQGGIENSGLIHGRRKGYM</sequence>
<protein>
    <submittedName>
        <fullName evidence="5">Probable mediator of RNA polymerase II transcription subunit 26c</fullName>
    </submittedName>
</protein>
<proteinExistence type="predicted"/>
<dbReference type="OrthoDB" id="550309at2759"/>
<dbReference type="Gene3D" id="1.20.140.40">
    <property type="entry name" value="Invertase/pectin methylesterase inhibitor family protein"/>
    <property type="match status" value="1"/>
</dbReference>
<evidence type="ECO:0000256" key="1">
    <source>
        <dbReference type="ARBA" id="ARBA00004123"/>
    </source>
</evidence>
<gene>
    <name evidence="5" type="ORF">OLEA9_A090438</name>
</gene>
<evidence type="ECO:0000259" key="4">
    <source>
        <dbReference type="PROSITE" id="PS51319"/>
    </source>
</evidence>
<dbReference type="PANTHER" id="PTHR47210:SF3">
    <property type="entry name" value="MEDIATOR OF RNA POLYMERASE II TRANSCRIPTION SUBUNIT 26C ISOFORM X1-RELATED"/>
    <property type="match status" value="1"/>
</dbReference>
<name>A0A8S0SAF0_OLEEU</name>
<dbReference type="InterPro" id="IPR035513">
    <property type="entry name" value="Invertase/methylesterase_inhib"/>
</dbReference>